<accession>A0A1D2MPY7</accession>
<dbReference type="EMBL" id="LJIJ01000703">
    <property type="protein sequence ID" value="ODM95169.1"/>
    <property type="molecule type" value="Genomic_DNA"/>
</dbReference>
<evidence type="ECO:0000313" key="3">
    <source>
        <dbReference type="Proteomes" id="UP000094527"/>
    </source>
</evidence>
<feature type="signal peptide" evidence="1">
    <location>
        <begin position="1"/>
        <end position="26"/>
    </location>
</feature>
<protein>
    <submittedName>
        <fullName evidence="2">Uncharacterized protein</fullName>
    </submittedName>
</protein>
<reference evidence="2 3" key="1">
    <citation type="journal article" date="2016" name="Genome Biol. Evol.">
        <title>Gene Family Evolution Reflects Adaptation to Soil Environmental Stressors in the Genome of the Collembolan Orchesella cincta.</title>
        <authorList>
            <person name="Faddeeva-Vakhrusheva A."/>
            <person name="Derks M.F."/>
            <person name="Anvar S.Y."/>
            <person name="Agamennone V."/>
            <person name="Suring W."/>
            <person name="Smit S."/>
            <person name="van Straalen N.M."/>
            <person name="Roelofs D."/>
        </authorList>
    </citation>
    <scope>NUCLEOTIDE SEQUENCE [LARGE SCALE GENOMIC DNA]</scope>
    <source>
        <tissue evidence="2">Mixed pool</tissue>
    </source>
</reference>
<comment type="caution">
    <text evidence="2">The sequence shown here is derived from an EMBL/GenBank/DDBJ whole genome shotgun (WGS) entry which is preliminary data.</text>
</comment>
<sequence>MRPLHVIPEFCVLVILFSVIPFSVNATALVRETVIPNDKDSLSLWLIARTGWVYCSRAAEYMEESEEQFNEHQCKQCYETLYHDHINEPENVTDADVLQCARNFENPGTTFPREPL</sequence>
<proteinExistence type="predicted"/>
<keyword evidence="1" id="KW-0732">Signal</keyword>
<organism evidence="2 3">
    <name type="scientific">Orchesella cincta</name>
    <name type="common">Springtail</name>
    <name type="synonym">Podura cincta</name>
    <dbReference type="NCBI Taxonomy" id="48709"/>
    <lineage>
        <taxon>Eukaryota</taxon>
        <taxon>Metazoa</taxon>
        <taxon>Ecdysozoa</taxon>
        <taxon>Arthropoda</taxon>
        <taxon>Hexapoda</taxon>
        <taxon>Collembola</taxon>
        <taxon>Entomobryomorpha</taxon>
        <taxon>Entomobryoidea</taxon>
        <taxon>Orchesellidae</taxon>
        <taxon>Orchesellinae</taxon>
        <taxon>Orchesella</taxon>
    </lineage>
</organism>
<feature type="non-terminal residue" evidence="2">
    <location>
        <position position="116"/>
    </location>
</feature>
<evidence type="ECO:0000313" key="2">
    <source>
        <dbReference type="EMBL" id="ODM95169.1"/>
    </source>
</evidence>
<name>A0A1D2MPY7_ORCCI</name>
<dbReference type="Proteomes" id="UP000094527">
    <property type="component" value="Unassembled WGS sequence"/>
</dbReference>
<keyword evidence="3" id="KW-1185">Reference proteome</keyword>
<evidence type="ECO:0000256" key="1">
    <source>
        <dbReference type="SAM" id="SignalP"/>
    </source>
</evidence>
<gene>
    <name evidence="2" type="ORF">Ocin01_11518</name>
</gene>
<feature type="chain" id="PRO_5008904372" evidence="1">
    <location>
        <begin position="27"/>
        <end position="116"/>
    </location>
</feature>
<dbReference type="AlphaFoldDB" id="A0A1D2MPY7"/>